<keyword evidence="2" id="KW-1185">Reference proteome</keyword>
<name>G8ZVW0_TORDE</name>
<protein>
    <recommendedName>
        <fullName evidence="3">Condensation domain-containing protein</fullName>
    </recommendedName>
</protein>
<dbReference type="Gene3D" id="3.30.559.30">
    <property type="entry name" value="Nonribosomal peptide synthetase, condensation domain"/>
    <property type="match status" value="1"/>
</dbReference>
<dbReference type="GeneID" id="11500875"/>
<evidence type="ECO:0000313" key="2">
    <source>
        <dbReference type="Proteomes" id="UP000005627"/>
    </source>
</evidence>
<dbReference type="InParanoid" id="G8ZVW0"/>
<dbReference type="HOGENOM" id="CLU_599872_0_0_1"/>
<dbReference type="PANTHER" id="PTHR28037">
    <property type="entry name" value="ALCOHOL O-ACETYLTRANSFERASE 1-RELATED"/>
    <property type="match status" value="1"/>
</dbReference>
<reference evidence="1 2" key="1">
    <citation type="journal article" date="2011" name="Proc. Natl. Acad. Sci. U.S.A.">
        <title>Evolutionary erosion of yeast sex chromosomes by mating-type switching accidents.</title>
        <authorList>
            <person name="Gordon J.L."/>
            <person name="Armisen D."/>
            <person name="Proux-Wera E."/>
            <person name="Oheigeartaigh S.S."/>
            <person name="Byrne K.P."/>
            <person name="Wolfe K.H."/>
        </authorList>
    </citation>
    <scope>NUCLEOTIDE SEQUENCE [LARGE SCALE GENOMIC DNA]</scope>
    <source>
        <strain evidence="2">ATCC 10662 / CBS 1146 / NBRC 0425 / NCYC 2629 / NRRL Y-866</strain>
    </source>
</reference>
<dbReference type="RefSeq" id="XP_003681965.1">
    <property type="nucleotide sequence ID" value="XM_003681917.1"/>
</dbReference>
<organism evidence="1 2">
    <name type="scientific">Torulaspora delbrueckii</name>
    <name type="common">Yeast</name>
    <name type="synonym">Candida colliculosa</name>
    <dbReference type="NCBI Taxonomy" id="4950"/>
    <lineage>
        <taxon>Eukaryota</taxon>
        <taxon>Fungi</taxon>
        <taxon>Dikarya</taxon>
        <taxon>Ascomycota</taxon>
        <taxon>Saccharomycotina</taxon>
        <taxon>Saccharomycetes</taxon>
        <taxon>Saccharomycetales</taxon>
        <taxon>Saccharomycetaceae</taxon>
        <taxon>Torulaspora</taxon>
    </lineage>
</organism>
<dbReference type="KEGG" id="tdl:TDEL_0E05110"/>
<dbReference type="InterPro" id="IPR023213">
    <property type="entry name" value="CAT-like_dom_sf"/>
</dbReference>
<dbReference type="Gene3D" id="3.30.559.10">
    <property type="entry name" value="Chloramphenicol acetyltransferase-like domain"/>
    <property type="match status" value="1"/>
</dbReference>
<dbReference type="InterPro" id="IPR010828">
    <property type="entry name" value="Atf2/Sli1-like"/>
</dbReference>
<dbReference type="OrthoDB" id="2150604at2759"/>
<dbReference type="SUPFAM" id="SSF52777">
    <property type="entry name" value="CoA-dependent acyltransferases"/>
    <property type="match status" value="2"/>
</dbReference>
<proteinExistence type="predicted"/>
<dbReference type="EMBL" id="HE616746">
    <property type="protein sequence ID" value="CCE92754.1"/>
    <property type="molecule type" value="Genomic_DNA"/>
</dbReference>
<sequence>MISKRKLSSLERFFYDRSRLNLHSCFFLGLQLNQLPDKHQIAHALRSTIANHPKLHQNVAIDPEDNIPYIKNVDTIKFDDVVEYVSWDGFDDNTICHIFQTYNFPYNIEKPLWKVLVYAKENRLLLLLDHALFDGMSAVIFWKSFMSSLSSDARDDFDLLYELTGDPMVQEDSHVYENWPTSWSSTLTKAIAGVIFKFMPSVITSVGKDQLRFNGYSFPDSLLTHKPDDDSSYEIRNNNRQLNLQVQPDHLNGIISACKSHQVSLTSFITALISMSLQLKIEDGDYSGSKIMIDIPMNTRGACADVLDIPDTSVTMGNFVAGLNVEYNLGESEELWQIARTVQAALNKQTKTDILETVNKVRLLDVADTTEFIRQKVKATGPSGTFEVTNLGFQEFADAQSNHGYLVEDAVFNEPQGLSDIFTCCIISTPRGGLNCSISYPRALESCLKPCFDYSRDYLEQELYQDKHT</sequence>
<accession>G8ZVW0</accession>
<evidence type="ECO:0000313" key="1">
    <source>
        <dbReference type="EMBL" id="CCE92754.1"/>
    </source>
</evidence>
<evidence type="ECO:0008006" key="3">
    <source>
        <dbReference type="Google" id="ProtNLM"/>
    </source>
</evidence>
<dbReference type="STRING" id="1076872.G8ZVW0"/>
<gene>
    <name evidence="1" type="primary">TDEL0E05110</name>
    <name evidence="1" type="ORF">TDEL_0E05110</name>
</gene>
<dbReference type="GO" id="GO:0009410">
    <property type="term" value="P:response to xenobiotic stimulus"/>
    <property type="evidence" value="ECO:0007669"/>
    <property type="project" value="EnsemblFungi"/>
</dbReference>
<dbReference type="Pfam" id="PF07247">
    <property type="entry name" value="AATase"/>
    <property type="match status" value="1"/>
</dbReference>
<dbReference type="eggNOG" id="ENOG502RC91">
    <property type="taxonomic scope" value="Eukaryota"/>
</dbReference>
<dbReference type="Proteomes" id="UP000005627">
    <property type="component" value="Chromosome 5"/>
</dbReference>
<dbReference type="PANTHER" id="PTHR28037:SF1">
    <property type="entry name" value="ALCOHOL O-ACETYLTRANSFERASE 1-RELATED"/>
    <property type="match status" value="1"/>
</dbReference>
<dbReference type="GO" id="GO:0005886">
    <property type="term" value="C:plasma membrane"/>
    <property type="evidence" value="ECO:0007669"/>
    <property type="project" value="EnsemblFungi"/>
</dbReference>
<dbReference type="AlphaFoldDB" id="G8ZVW0"/>
<dbReference type="InterPro" id="IPR052058">
    <property type="entry name" value="Alcohol_O-acetyltransferase"/>
</dbReference>
<dbReference type="FunCoup" id="G8ZVW0">
    <property type="interactions" value="16"/>
</dbReference>
<dbReference type="GO" id="GO:0005635">
    <property type="term" value="C:nuclear envelope"/>
    <property type="evidence" value="ECO:0007669"/>
    <property type="project" value="EnsemblFungi"/>
</dbReference>
<dbReference type="GO" id="GO:0008080">
    <property type="term" value="F:N-acetyltransferase activity"/>
    <property type="evidence" value="ECO:0007669"/>
    <property type="project" value="EnsemblFungi"/>
</dbReference>